<feature type="region of interest" description="Disordered" evidence="5">
    <location>
        <begin position="237"/>
        <end position="278"/>
    </location>
</feature>
<evidence type="ECO:0000313" key="7">
    <source>
        <dbReference type="EMBL" id="PPR04931.1"/>
    </source>
</evidence>
<dbReference type="InterPro" id="IPR011011">
    <property type="entry name" value="Znf_FYVE_PHD"/>
</dbReference>
<dbReference type="InterPro" id="IPR013083">
    <property type="entry name" value="Znf_RING/FYVE/PHD"/>
</dbReference>
<dbReference type="PROSITE" id="PS50178">
    <property type="entry name" value="ZF_FYVE"/>
    <property type="match status" value="1"/>
</dbReference>
<sequence>MNPLFSSSVDDDDVSFYSLGIDSLESVPSLTDSVSTVSDSTSSSTRTLSDSATIPIQDVSLRANEHRAISLPSELWQPDSDSKICDNMYCGAPFTFFDRRHHCRKCGGVFCHACTAQKTTLLDISNLSFHRVPRGVPITTFESPTSRVVESRVCTDCWEEIYGYPPVQNPNVEQSALHRIFAAPSSLFRQPLYNFFVAPSALSSASLPIMGISQSPSTPSGTRKSSLRSASSLSSLSSSLFSNRNSPDRGPSKRVTFALPEPSTSKESPSQQHETATSQFFDAHSSCEVISTPRTTHFTVAESKLKSKKALLATLAMTERSYGEMAAYPLSRSSVLCKTLGGGRWEPEPCSTDNLFAYAPVKGWKTQWQLDLEEEERLEHERKYRPNPVIQDGPIKYRIPKEYEEEPLFTIGTPRNDATF</sequence>
<dbReference type="PANTHER" id="PTHR39490:SF8">
    <property type="entry name" value="ZINC FINGER FYVE DOMAIN-CONTAINING PROTEIN 21"/>
    <property type="match status" value="1"/>
</dbReference>
<dbReference type="SMART" id="SM00064">
    <property type="entry name" value="FYVE"/>
    <property type="match status" value="1"/>
</dbReference>
<dbReference type="InterPro" id="IPR052113">
    <property type="entry name" value="FYVE-type_Zinc_Finger"/>
</dbReference>
<name>A0A409YPK1_9AGAR</name>
<dbReference type="Proteomes" id="UP000284842">
    <property type="component" value="Unassembled WGS sequence"/>
</dbReference>
<evidence type="ECO:0000256" key="2">
    <source>
        <dbReference type="ARBA" id="ARBA00022771"/>
    </source>
</evidence>
<protein>
    <recommendedName>
        <fullName evidence="6">FYVE-type domain-containing protein</fullName>
    </recommendedName>
</protein>
<dbReference type="EMBL" id="NHTK01000875">
    <property type="protein sequence ID" value="PPR04931.1"/>
    <property type="molecule type" value="Genomic_DNA"/>
</dbReference>
<reference evidence="7 8" key="1">
    <citation type="journal article" date="2018" name="Evol. Lett.">
        <title>Horizontal gene cluster transfer increased hallucinogenic mushroom diversity.</title>
        <authorList>
            <person name="Reynolds H.T."/>
            <person name="Vijayakumar V."/>
            <person name="Gluck-Thaler E."/>
            <person name="Korotkin H.B."/>
            <person name="Matheny P.B."/>
            <person name="Slot J.C."/>
        </authorList>
    </citation>
    <scope>NUCLEOTIDE SEQUENCE [LARGE SCALE GENOMIC DNA]</scope>
    <source>
        <strain evidence="7 8">2629</strain>
    </source>
</reference>
<evidence type="ECO:0000256" key="1">
    <source>
        <dbReference type="ARBA" id="ARBA00022723"/>
    </source>
</evidence>
<dbReference type="Gene3D" id="3.30.40.10">
    <property type="entry name" value="Zinc/RING finger domain, C3HC4 (zinc finger)"/>
    <property type="match status" value="1"/>
</dbReference>
<dbReference type="OrthoDB" id="660555at2759"/>
<evidence type="ECO:0000256" key="4">
    <source>
        <dbReference type="PROSITE-ProRule" id="PRU00091"/>
    </source>
</evidence>
<comment type="caution">
    <text evidence="7">The sequence shown here is derived from an EMBL/GenBank/DDBJ whole genome shotgun (WGS) entry which is preliminary data.</text>
</comment>
<accession>A0A409YPK1</accession>
<dbReference type="InterPro" id="IPR017455">
    <property type="entry name" value="Znf_FYVE-rel"/>
</dbReference>
<evidence type="ECO:0000313" key="8">
    <source>
        <dbReference type="Proteomes" id="UP000284842"/>
    </source>
</evidence>
<keyword evidence="3" id="KW-0862">Zinc</keyword>
<dbReference type="InParanoid" id="A0A409YPK1"/>
<dbReference type="Pfam" id="PF01363">
    <property type="entry name" value="FYVE"/>
    <property type="match status" value="1"/>
</dbReference>
<dbReference type="InterPro" id="IPR000306">
    <property type="entry name" value="Znf_FYVE"/>
</dbReference>
<evidence type="ECO:0000256" key="3">
    <source>
        <dbReference type="ARBA" id="ARBA00022833"/>
    </source>
</evidence>
<dbReference type="AlphaFoldDB" id="A0A409YPK1"/>
<organism evidence="7 8">
    <name type="scientific">Panaeolus cyanescens</name>
    <dbReference type="NCBI Taxonomy" id="181874"/>
    <lineage>
        <taxon>Eukaryota</taxon>
        <taxon>Fungi</taxon>
        <taxon>Dikarya</taxon>
        <taxon>Basidiomycota</taxon>
        <taxon>Agaricomycotina</taxon>
        <taxon>Agaricomycetes</taxon>
        <taxon>Agaricomycetidae</taxon>
        <taxon>Agaricales</taxon>
        <taxon>Agaricineae</taxon>
        <taxon>Galeropsidaceae</taxon>
        <taxon>Panaeolus</taxon>
    </lineage>
</organism>
<evidence type="ECO:0000259" key="6">
    <source>
        <dbReference type="PROSITE" id="PS50178"/>
    </source>
</evidence>
<proteinExistence type="predicted"/>
<gene>
    <name evidence="7" type="ORF">CVT24_007312</name>
</gene>
<keyword evidence="2 4" id="KW-0863">Zinc-finger</keyword>
<keyword evidence="8" id="KW-1185">Reference proteome</keyword>
<dbReference type="SUPFAM" id="SSF57903">
    <property type="entry name" value="FYVE/PHD zinc finger"/>
    <property type="match status" value="1"/>
</dbReference>
<feature type="domain" description="FYVE-type" evidence="6">
    <location>
        <begin position="81"/>
        <end position="162"/>
    </location>
</feature>
<dbReference type="GO" id="GO:0008270">
    <property type="term" value="F:zinc ion binding"/>
    <property type="evidence" value="ECO:0007669"/>
    <property type="project" value="UniProtKB-KW"/>
</dbReference>
<keyword evidence="1" id="KW-0479">Metal-binding</keyword>
<dbReference type="PANTHER" id="PTHR39490">
    <property type="entry name" value="ARRESTIN DOMAIN-CONTAINING PROTEIN D"/>
    <property type="match status" value="1"/>
</dbReference>
<feature type="compositionally biased region" description="Polar residues" evidence="5">
    <location>
        <begin position="262"/>
        <end position="278"/>
    </location>
</feature>
<dbReference type="STRING" id="181874.A0A409YPK1"/>
<evidence type="ECO:0000256" key="5">
    <source>
        <dbReference type="SAM" id="MobiDB-lite"/>
    </source>
</evidence>